<dbReference type="AlphaFoldDB" id="J9D7N8"/>
<accession>J9D7N8</accession>
<proteinExistence type="predicted"/>
<dbReference type="Proteomes" id="UP000003163">
    <property type="component" value="Unassembled WGS sequence"/>
</dbReference>
<dbReference type="EMBL" id="AFBI03000030">
    <property type="protein sequence ID" value="EJW03811.1"/>
    <property type="molecule type" value="Genomic_DNA"/>
</dbReference>
<dbReference type="InParanoid" id="J9D7N8"/>
<gene>
    <name evidence="1" type="ORF">EDEG_01903</name>
</gene>
<comment type="caution">
    <text evidence="1">The sequence shown here is derived from an EMBL/GenBank/DDBJ whole genome shotgun (WGS) entry which is preliminary data.</text>
</comment>
<dbReference type="VEuPathDB" id="MicrosporidiaDB:EDEG_01903"/>
<evidence type="ECO:0000313" key="1">
    <source>
        <dbReference type="EMBL" id="EJW03811.1"/>
    </source>
</evidence>
<organism evidence="1 2">
    <name type="scientific">Edhazardia aedis (strain USNM 41457)</name>
    <name type="common">Microsporidian parasite</name>
    <dbReference type="NCBI Taxonomy" id="1003232"/>
    <lineage>
        <taxon>Eukaryota</taxon>
        <taxon>Fungi</taxon>
        <taxon>Fungi incertae sedis</taxon>
        <taxon>Microsporidia</taxon>
        <taxon>Edhazardia</taxon>
    </lineage>
</organism>
<evidence type="ECO:0000313" key="2">
    <source>
        <dbReference type="Proteomes" id="UP000003163"/>
    </source>
</evidence>
<dbReference type="HOGENOM" id="CLU_831628_0_0_1"/>
<reference evidence="2" key="2">
    <citation type="submission" date="2015-07" db="EMBL/GenBank/DDBJ databases">
        <title>Contrasting host-pathogen interactions and genome evolution in two generalist and specialist microsporidian pathogens of mosquitoes.</title>
        <authorList>
            <consortium name="The Broad Institute Genomics Platform"/>
            <consortium name="The Broad Institute Genome Sequencing Center for Infectious Disease"/>
            <person name="Cuomo C.A."/>
            <person name="Sanscrainte N.D."/>
            <person name="Goldberg J.M."/>
            <person name="Heiman D."/>
            <person name="Young S."/>
            <person name="Zeng Q."/>
            <person name="Becnel J.J."/>
            <person name="Birren B.W."/>
        </authorList>
    </citation>
    <scope>NUCLEOTIDE SEQUENCE [LARGE SCALE GENOMIC DNA]</scope>
    <source>
        <strain evidence="2">USNM 41457</strain>
    </source>
</reference>
<name>J9D7N8_EDHAE</name>
<sequence length="334" mass="40116">MKLREAQINIIQNMPLPKKVSKVTNNLLEYTKNYVNFIKCVDLSENKSTFKSLNLPTFKSLLSASYNDNLINKFIEKLVDDPLCYEKSERRDIFEILKFAYFYSHRNKFIKFSKQIKQKIIENDTFDDIIKTDFDYYFTGDVYIDRLILKEFPKNCLISEAKYLNKIFTTHFLKIKCETDFYKAFLLRITESLLYVENIYLITFLREVFLVNTILNNVFNDNQMIKYILDLFITKFNKNDKLTTEIFKFSEQILLKNNGSYKFCNNIINELSAIEYKSRKNVLFILKNNIRKYSKIEDFINDFEMYKSSSVHMKLLITEYYESLKFLLKEKKLI</sequence>
<reference evidence="1 2" key="1">
    <citation type="submission" date="2011-08" db="EMBL/GenBank/DDBJ databases">
        <authorList>
            <person name="Liu Z.J."/>
            <person name="Shi F.L."/>
            <person name="Lu J.Q."/>
            <person name="Li M."/>
            <person name="Wang Z.L."/>
        </authorList>
    </citation>
    <scope>NUCLEOTIDE SEQUENCE [LARGE SCALE GENOMIC DNA]</scope>
    <source>
        <strain evidence="1 2">USNM 41457</strain>
    </source>
</reference>
<keyword evidence="2" id="KW-1185">Reference proteome</keyword>
<protein>
    <submittedName>
        <fullName evidence="1">Uncharacterized protein</fullName>
    </submittedName>
</protein>
<dbReference type="OrthoDB" id="2196381at2759"/>